<evidence type="ECO:0000313" key="1">
    <source>
        <dbReference type="EMBL" id="KAJ6838812.1"/>
    </source>
</evidence>
<name>A0AAX6HDI8_IRIPA</name>
<protein>
    <submittedName>
        <fullName evidence="1">Pollen-specific leucine-rich repeat extensin-like protein 4</fullName>
    </submittedName>
</protein>
<proteinExistence type="predicted"/>
<dbReference type="AlphaFoldDB" id="A0AAX6HDI8"/>
<gene>
    <name evidence="1" type="ORF">M6B38_319185</name>
</gene>
<accession>A0AAX6HDI8</accession>
<sequence length="60" mass="6323">MAKLASTTTTATATTVAILPLLEIVKASQVARGQGRRRRCTYVCVFVVVENNSGAAISIN</sequence>
<reference evidence="1" key="2">
    <citation type="submission" date="2023-04" db="EMBL/GenBank/DDBJ databases">
        <authorList>
            <person name="Bruccoleri R.E."/>
            <person name="Oakeley E.J."/>
            <person name="Faust A.-M."/>
            <person name="Dessus-Babus S."/>
            <person name="Altorfer M."/>
            <person name="Burckhardt D."/>
            <person name="Oertli M."/>
            <person name="Naumann U."/>
            <person name="Petersen F."/>
            <person name="Wong J."/>
        </authorList>
    </citation>
    <scope>NUCLEOTIDE SEQUENCE</scope>
    <source>
        <strain evidence="1">GSM-AAB239-AS_SAM_17_03QT</strain>
        <tissue evidence="1">Leaf</tissue>
    </source>
</reference>
<dbReference type="EMBL" id="JANAVB010010597">
    <property type="protein sequence ID" value="KAJ6838812.1"/>
    <property type="molecule type" value="Genomic_DNA"/>
</dbReference>
<dbReference type="Proteomes" id="UP001140949">
    <property type="component" value="Unassembled WGS sequence"/>
</dbReference>
<reference evidence="1" key="1">
    <citation type="journal article" date="2023" name="GigaByte">
        <title>Genome assembly of the bearded iris, Iris pallida Lam.</title>
        <authorList>
            <person name="Bruccoleri R.E."/>
            <person name="Oakeley E.J."/>
            <person name="Faust A.M.E."/>
            <person name="Altorfer M."/>
            <person name="Dessus-Babus S."/>
            <person name="Burckhardt D."/>
            <person name="Oertli M."/>
            <person name="Naumann U."/>
            <person name="Petersen F."/>
            <person name="Wong J."/>
        </authorList>
    </citation>
    <scope>NUCLEOTIDE SEQUENCE</scope>
    <source>
        <strain evidence="1">GSM-AAB239-AS_SAM_17_03QT</strain>
    </source>
</reference>
<evidence type="ECO:0000313" key="2">
    <source>
        <dbReference type="Proteomes" id="UP001140949"/>
    </source>
</evidence>
<organism evidence="1 2">
    <name type="scientific">Iris pallida</name>
    <name type="common">Sweet iris</name>
    <dbReference type="NCBI Taxonomy" id="29817"/>
    <lineage>
        <taxon>Eukaryota</taxon>
        <taxon>Viridiplantae</taxon>
        <taxon>Streptophyta</taxon>
        <taxon>Embryophyta</taxon>
        <taxon>Tracheophyta</taxon>
        <taxon>Spermatophyta</taxon>
        <taxon>Magnoliopsida</taxon>
        <taxon>Liliopsida</taxon>
        <taxon>Asparagales</taxon>
        <taxon>Iridaceae</taxon>
        <taxon>Iridoideae</taxon>
        <taxon>Irideae</taxon>
        <taxon>Iris</taxon>
    </lineage>
</organism>
<comment type="caution">
    <text evidence="1">The sequence shown here is derived from an EMBL/GenBank/DDBJ whole genome shotgun (WGS) entry which is preliminary data.</text>
</comment>
<keyword evidence="2" id="KW-1185">Reference proteome</keyword>